<dbReference type="InterPro" id="IPR053876">
    <property type="entry name" value="Phage_int_M"/>
</dbReference>
<dbReference type="CDD" id="cd00801">
    <property type="entry name" value="INT_P4_C"/>
    <property type="match status" value="1"/>
</dbReference>
<comment type="similarity">
    <text evidence="1">Belongs to the 'phage' integrase family.</text>
</comment>
<dbReference type="GO" id="GO:0015074">
    <property type="term" value="P:DNA integration"/>
    <property type="evidence" value="ECO:0007669"/>
    <property type="project" value="UniProtKB-KW"/>
</dbReference>
<organism evidence="7 8">
    <name type="scientific">Sphingomonas paeninsulae</name>
    <dbReference type="NCBI Taxonomy" id="2319844"/>
    <lineage>
        <taxon>Bacteria</taxon>
        <taxon>Pseudomonadati</taxon>
        <taxon>Pseudomonadota</taxon>
        <taxon>Alphaproteobacteria</taxon>
        <taxon>Sphingomonadales</taxon>
        <taxon>Sphingomonadaceae</taxon>
        <taxon>Sphingomonas</taxon>
    </lineage>
</organism>
<dbReference type="EMBL" id="CP032828">
    <property type="protein sequence ID" value="AYJ85308.1"/>
    <property type="molecule type" value="Genomic_DNA"/>
</dbReference>
<dbReference type="Gene3D" id="1.10.443.10">
    <property type="entry name" value="Intergrase catalytic core"/>
    <property type="match status" value="1"/>
</dbReference>
<dbReference type="InterPro" id="IPR038488">
    <property type="entry name" value="Integrase_DNA-bd_sf"/>
</dbReference>
<evidence type="ECO:0000256" key="1">
    <source>
        <dbReference type="ARBA" id="ARBA00008857"/>
    </source>
</evidence>
<geneLocation type="plasmid" evidence="7">
    <name>unnamed1</name>
</geneLocation>
<evidence type="ECO:0000256" key="4">
    <source>
        <dbReference type="ARBA" id="ARBA00023172"/>
    </source>
</evidence>
<evidence type="ECO:0000313" key="8">
    <source>
        <dbReference type="Proteomes" id="UP000276254"/>
    </source>
</evidence>
<evidence type="ECO:0000256" key="2">
    <source>
        <dbReference type="ARBA" id="ARBA00022908"/>
    </source>
</evidence>
<gene>
    <name evidence="7" type="ORF">D3Y57_04630</name>
</gene>
<evidence type="ECO:0000313" key="7">
    <source>
        <dbReference type="EMBL" id="AYJ85308.1"/>
    </source>
</evidence>
<dbReference type="InterPro" id="IPR044068">
    <property type="entry name" value="CB"/>
</dbReference>
<proteinExistence type="inferred from homology"/>
<dbReference type="InterPro" id="IPR013762">
    <property type="entry name" value="Integrase-like_cat_sf"/>
</dbReference>
<dbReference type="Gene3D" id="3.30.160.390">
    <property type="entry name" value="Integrase, DNA-binding domain"/>
    <property type="match status" value="1"/>
</dbReference>
<keyword evidence="2" id="KW-0229">DNA integration</keyword>
<feature type="domain" description="Core-binding (CB)" evidence="6">
    <location>
        <begin position="97"/>
        <end position="178"/>
    </location>
</feature>
<dbReference type="PANTHER" id="PTHR30629:SF2">
    <property type="entry name" value="PROPHAGE INTEGRASE INTS-RELATED"/>
    <property type="match status" value="1"/>
</dbReference>
<dbReference type="InterPro" id="IPR011010">
    <property type="entry name" value="DNA_brk_join_enz"/>
</dbReference>
<reference evidence="7 8" key="1">
    <citation type="submission" date="2018-09" db="EMBL/GenBank/DDBJ databases">
        <title>Sphingomonas peninsula sp. nov., isolated from fildes peninsula, Antarctic soil.</title>
        <authorList>
            <person name="Yingchao G."/>
        </authorList>
    </citation>
    <scope>NUCLEOTIDE SEQUENCE [LARGE SCALE GENOMIC DNA]</scope>
    <source>
        <strain evidence="7 8">YZ-8</strain>
        <plasmid evidence="7 8">unnamed1</plasmid>
    </source>
</reference>
<dbReference type="Proteomes" id="UP000276254">
    <property type="component" value="Plasmid unnamed1"/>
</dbReference>
<dbReference type="InterPro" id="IPR010998">
    <property type="entry name" value="Integrase_recombinase_N"/>
</dbReference>
<dbReference type="PROSITE" id="PS51900">
    <property type="entry name" value="CB"/>
    <property type="match status" value="1"/>
</dbReference>
<dbReference type="PANTHER" id="PTHR30629">
    <property type="entry name" value="PROPHAGE INTEGRASE"/>
    <property type="match status" value="1"/>
</dbReference>
<name>A0A494TIQ6_SPHPE</name>
<accession>A0A494TIQ6</accession>
<keyword evidence="4" id="KW-0233">DNA recombination</keyword>
<dbReference type="InterPro" id="IPR025166">
    <property type="entry name" value="Integrase_DNA_bind_dom"/>
</dbReference>
<dbReference type="InterPro" id="IPR050808">
    <property type="entry name" value="Phage_Integrase"/>
</dbReference>
<keyword evidence="7" id="KW-0614">Plasmid</keyword>
<keyword evidence="3 5" id="KW-0238">DNA-binding</keyword>
<protein>
    <submittedName>
        <fullName evidence="7">DUF4102 domain-containing protein</fullName>
    </submittedName>
</protein>
<keyword evidence="8" id="KW-1185">Reference proteome</keyword>
<dbReference type="SUPFAM" id="SSF56349">
    <property type="entry name" value="DNA breaking-rejoining enzymes"/>
    <property type="match status" value="1"/>
</dbReference>
<dbReference type="KEGG" id="spha:D3Y57_04630"/>
<dbReference type="Pfam" id="PF13356">
    <property type="entry name" value="Arm-DNA-bind_3"/>
    <property type="match status" value="1"/>
</dbReference>
<dbReference type="Gene3D" id="1.10.150.130">
    <property type="match status" value="1"/>
</dbReference>
<evidence type="ECO:0000256" key="3">
    <source>
        <dbReference type="ARBA" id="ARBA00023125"/>
    </source>
</evidence>
<dbReference type="GO" id="GO:0003677">
    <property type="term" value="F:DNA binding"/>
    <property type="evidence" value="ECO:0007669"/>
    <property type="project" value="UniProtKB-UniRule"/>
</dbReference>
<evidence type="ECO:0000256" key="5">
    <source>
        <dbReference type="PROSITE-ProRule" id="PRU01248"/>
    </source>
</evidence>
<dbReference type="AlphaFoldDB" id="A0A494TIQ6"/>
<dbReference type="Pfam" id="PF22022">
    <property type="entry name" value="Phage_int_M"/>
    <property type="match status" value="1"/>
</dbReference>
<dbReference type="OrthoDB" id="7388552at2"/>
<dbReference type="GO" id="GO:0006310">
    <property type="term" value="P:DNA recombination"/>
    <property type="evidence" value="ECO:0007669"/>
    <property type="project" value="UniProtKB-KW"/>
</dbReference>
<sequence>MLTDTAARKAVKRDKDYKLFDERGLYLFISKAGGKGWRFKYRFGGKEQAVVFGPYPEISLSEARELRDEARKLLRDNKDPRVERKKVKLSSIASSEVTFAIVAREWHTKNLKRWSTVHADDVITSLEKDVFPSLGGMPLREISTPMVLECLRKVETRGAGETSRRLRQRISSIYVYAMGAGIAIFNPAPAEMTKAMEPVRKAGKQPALVGIEQLRGVLLAAEASSATPVVKAASRLLALTAVRPGVVIGATWGEFEGIDWDTREHTADALWRIPPARMKLMLDRKDEIEFEHLVPLTSQAIDLLRTIRRLTGRMAYVFPSQRHSYKSMSANAIGYLYNRVGFHSRHVPHGWRAAFSTTMNERAVAEGRTDENGNSADRAIIDLMLAHVPANKVEGAYNRAQYMPTRRRIAETWSNLISEGLVDPAEFLTAKTR</sequence>
<evidence type="ECO:0000259" key="6">
    <source>
        <dbReference type="PROSITE" id="PS51900"/>
    </source>
</evidence>
<dbReference type="RefSeq" id="WP_121151776.1">
    <property type="nucleotide sequence ID" value="NZ_CP032828.1"/>
</dbReference>